<evidence type="ECO:0000256" key="1">
    <source>
        <dbReference type="SAM" id="MobiDB-lite"/>
    </source>
</evidence>
<name>A0A098BGI4_9NOCA</name>
<feature type="compositionally biased region" description="Basic and acidic residues" evidence="1">
    <location>
        <begin position="1"/>
        <end position="13"/>
    </location>
</feature>
<evidence type="ECO:0000313" key="2">
    <source>
        <dbReference type="EMBL" id="CDZ87345.1"/>
    </source>
</evidence>
<protein>
    <submittedName>
        <fullName evidence="2">Uncharacterized protein</fullName>
    </submittedName>
</protein>
<sequence length="125" mass="12891">MLPRESGTRREVLDSDPCGAGTSRRVPAYRGSVRGPDWGSALLASPGVGRPMLSVRSGDRAARAVVTAANFCPAHPNDKDSHVMQQHPRPAVIAAAGANAAVHIVTGATDRPRNVAAGIHEGPAS</sequence>
<feature type="region of interest" description="Disordered" evidence="1">
    <location>
        <begin position="1"/>
        <end position="31"/>
    </location>
</feature>
<organism evidence="2 3">
    <name type="scientific">Rhodococcus ruber</name>
    <dbReference type="NCBI Taxonomy" id="1830"/>
    <lineage>
        <taxon>Bacteria</taxon>
        <taxon>Bacillati</taxon>
        <taxon>Actinomycetota</taxon>
        <taxon>Actinomycetes</taxon>
        <taxon>Mycobacteriales</taxon>
        <taxon>Nocardiaceae</taxon>
        <taxon>Rhodococcus</taxon>
    </lineage>
</organism>
<evidence type="ECO:0000313" key="3">
    <source>
        <dbReference type="Proteomes" id="UP000042997"/>
    </source>
</evidence>
<gene>
    <name evidence="2" type="ORF">RHRU231_230173</name>
</gene>
<dbReference type="Proteomes" id="UP000042997">
    <property type="component" value="Unassembled WGS sequence"/>
</dbReference>
<proteinExistence type="predicted"/>
<dbReference type="AlphaFoldDB" id="A0A098BGI4"/>
<dbReference type="EMBL" id="CCSD01000032">
    <property type="protein sequence ID" value="CDZ87345.1"/>
    <property type="molecule type" value="Genomic_DNA"/>
</dbReference>
<reference evidence="2 3" key="1">
    <citation type="journal article" date="2014" name="Genome Announc.">
        <title>Draft Genome Sequence of Propane- and Butane-Oxidizing Actinobacterium Rhodococcus ruber IEGM 231.</title>
        <authorList>
            <person name="Ivshina I.B."/>
            <person name="Kuyukina M.S."/>
            <person name="Krivoruchko A.V."/>
            <person name="Barbe V."/>
            <person name="Fischer C."/>
        </authorList>
    </citation>
    <scope>NUCLEOTIDE SEQUENCE [LARGE SCALE GENOMIC DNA]</scope>
</reference>
<accession>A0A098BGI4</accession>